<dbReference type="Gene3D" id="3.30.710.10">
    <property type="entry name" value="Potassium Channel Kv1.1, Chain A"/>
    <property type="match status" value="1"/>
</dbReference>
<comment type="caution">
    <text evidence="1">The sequence shown here is derived from an EMBL/GenBank/DDBJ whole genome shotgun (WGS) entry which is preliminary data.</text>
</comment>
<organism evidence="1 2">
    <name type="scientific">Botrytis elliptica</name>
    <dbReference type="NCBI Taxonomy" id="278938"/>
    <lineage>
        <taxon>Eukaryota</taxon>
        <taxon>Fungi</taxon>
        <taxon>Dikarya</taxon>
        <taxon>Ascomycota</taxon>
        <taxon>Pezizomycotina</taxon>
        <taxon>Leotiomycetes</taxon>
        <taxon>Helotiales</taxon>
        <taxon>Sclerotiniaceae</taxon>
        <taxon>Botrytis</taxon>
    </lineage>
</organism>
<name>A0A4Z1J410_9HELO</name>
<dbReference type="SUPFAM" id="SSF54695">
    <property type="entry name" value="POZ domain"/>
    <property type="match status" value="1"/>
</dbReference>
<reference evidence="1 2" key="1">
    <citation type="submission" date="2017-12" db="EMBL/GenBank/DDBJ databases">
        <title>Comparative genomics of Botrytis spp.</title>
        <authorList>
            <person name="Valero-Jimenez C.A."/>
            <person name="Tapia P."/>
            <person name="Veloso J."/>
            <person name="Silva-Moreno E."/>
            <person name="Staats M."/>
            <person name="Valdes J.H."/>
            <person name="Van Kan J.A.L."/>
        </authorList>
    </citation>
    <scope>NUCLEOTIDE SEQUENCE [LARGE SCALE GENOMIC DNA]</scope>
    <source>
        <strain evidence="1 2">Be9601</strain>
    </source>
</reference>
<proteinExistence type="predicted"/>
<sequence>MPSLVSSKYLNPAVLLLSAINQHGKSIITMAQQNKKRKYSEDLTPTQRELPSPIIFLARGVKADTRFTVFRQEFHLHSSGLKHHSNYFRTFLDSADKQPAPPFALFKYDYRSVIDEDGSWALMPVSDSPEITDQQLTLVNEPEEEIEALRKLLCAINSKKYRINTADELKRLTRLADYYCALPVVSATLTEALFKSSMFDAIGSYFSKACECHDDCVSLLVLARKLRHGVLFRECLIYTVGKWDSLPDPEKEIIKEDQELYKLVQVKLSVLYELLAKTQGALLWAICEKTIDLNKIVECNHSKGSIGATICMYEAIFDEPSFQDLFRGDGELGELILSLLKKNHHALGCRYEHSGHGIFENTYLCTEIEDDEFPWDLEEIDW</sequence>
<dbReference type="EMBL" id="PQXM01000861">
    <property type="protein sequence ID" value="TGO67894.1"/>
    <property type="molecule type" value="Genomic_DNA"/>
</dbReference>
<dbReference type="AlphaFoldDB" id="A0A4Z1J410"/>
<protein>
    <recommendedName>
        <fullName evidence="3">BTB domain-containing protein</fullName>
    </recommendedName>
</protein>
<dbReference type="InterPro" id="IPR011333">
    <property type="entry name" value="SKP1/BTB/POZ_sf"/>
</dbReference>
<gene>
    <name evidence="1" type="ORF">BELL_0863g00020</name>
</gene>
<evidence type="ECO:0000313" key="2">
    <source>
        <dbReference type="Proteomes" id="UP000297229"/>
    </source>
</evidence>
<keyword evidence="2" id="KW-1185">Reference proteome</keyword>
<accession>A0A4Z1J410</accession>
<dbReference type="Proteomes" id="UP000297229">
    <property type="component" value="Unassembled WGS sequence"/>
</dbReference>
<evidence type="ECO:0008006" key="3">
    <source>
        <dbReference type="Google" id="ProtNLM"/>
    </source>
</evidence>
<dbReference type="OrthoDB" id="2129688at2759"/>
<evidence type="ECO:0000313" key="1">
    <source>
        <dbReference type="EMBL" id="TGO67894.1"/>
    </source>
</evidence>